<dbReference type="GO" id="GO:0015627">
    <property type="term" value="C:type II protein secretion system complex"/>
    <property type="evidence" value="ECO:0007669"/>
    <property type="project" value="InterPro"/>
</dbReference>
<evidence type="ECO:0000256" key="2">
    <source>
        <dbReference type="SAM" id="MobiDB-lite"/>
    </source>
</evidence>
<dbReference type="GO" id="GO:0043683">
    <property type="term" value="P:type IV pilus assembly"/>
    <property type="evidence" value="ECO:0007669"/>
    <property type="project" value="InterPro"/>
</dbReference>
<dbReference type="GO" id="GO:0015628">
    <property type="term" value="P:protein secretion by the type II secretion system"/>
    <property type="evidence" value="ECO:0007669"/>
    <property type="project" value="InterPro"/>
</dbReference>
<keyword evidence="1" id="KW-0488">Methylation</keyword>
<protein>
    <submittedName>
        <fullName evidence="4">Prepilin-type N-terminal cleavage/methylation domain-containing protein</fullName>
    </submittedName>
</protein>
<dbReference type="InterPro" id="IPR031982">
    <property type="entry name" value="PilE-like"/>
</dbReference>
<dbReference type="InterPro" id="IPR000983">
    <property type="entry name" value="Bac_GSPG_pilin"/>
</dbReference>
<accession>A0A3B7M0W4</accession>
<dbReference type="Proteomes" id="UP000263753">
    <property type="component" value="Chromosome"/>
</dbReference>
<dbReference type="NCBIfam" id="TIGR02532">
    <property type="entry name" value="IV_pilin_GFxxxE"/>
    <property type="match status" value="1"/>
</dbReference>
<dbReference type="EMBL" id="CP032134">
    <property type="protein sequence ID" value="AXY58005.1"/>
    <property type="molecule type" value="Genomic_DNA"/>
</dbReference>
<evidence type="ECO:0000313" key="4">
    <source>
        <dbReference type="EMBL" id="AXY58005.1"/>
    </source>
</evidence>
<dbReference type="Pfam" id="PF07963">
    <property type="entry name" value="N_methyl"/>
    <property type="match status" value="1"/>
</dbReference>
<dbReference type="InterPro" id="IPR045584">
    <property type="entry name" value="Pilin-like"/>
</dbReference>
<dbReference type="SUPFAM" id="SSF54523">
    <property type="entry name" value="Pili subunits"/>
    <property type="match status" value="1"/>
</dbReference>
<dbReference type="AlphaFoldDB" id="A0A3B7M0W4"/>
<feature type="compositionally biased region" description="Polar residues" evidence="2">
    <location>
        <begin position="150"/>
        <end position="161"/>
    </location>
</feature>
<dbReference type="Gene3D" id="3.30.700.10">
    <property type="entry name" value="Glycoprotein, Type 4 Pilin"/>
    <property type="match status" value="1"/>
</dbReference>
<keyword evidence="3" id="KW-1133">Transmembrane helix</keyword>
<dbReference type="PANTHER" id="PTHR30093">
    <property type="entry name" value="GENERAL SECRETION PATHWAY PROTEIN G"/>
    <property type="match status" value="1"/>
</dbReference>
<feature type="transmembrane region" description="Helical" evidence="3">
    <location>
        <begin position="7"/>
        <end position="28"/>
    </location>
</feature>
<proteinExistence type="predicted"/>
<organism evidence="4 5">
    <name type="scientific">Acinetobacter chinensis</name>
    <dbReference type="NCBI Taxonomy" id="2004650"/>
    <lineage>
        <taxon>Bacteria</taxon>
        <taxon>Pseudomonadati</taxon>
        <taxon>Pseudomonadota</taxon>
        <taxon>Gammaproteobacteria</taxon>
        <taxon>Moraxellales</taxon>
        <taxon>Moraxellaceae</taxon>
        <taxon>Acinetobacter</taxon>
    </lineage>
</organism>
<gene>
    <name evidence="4" type="ORF">CDG60_16420</name>
</gene>
<dbReference type="PROSITE" id="PS00409">
    <property type="entry name" value="PROKAR_NTER_METHYL"/>
    <property type="match status" value="1"/>
</dbReference>
<evidence type="ECO:0000256" key="3">
    <source>
        <dbReference type="SAM" id="Phobius"/>
    </source>
</evidence>
<keyword evidence="3" id="KW-0472">Membrane</keyword>
<feature type="region of interest" description="Disordered" evidence="2">
    <location>
        <begin position="140"/>
        <end position="161"/>
    </location>
</feature>
<evidence type="ECO:0000256" key="1">
    <source>
        <dbReference type="ARBA" id="ARBA00022481"/>
    </source>
</evidence>
<dbReference type="Pfam" id="PF16732">
    <property type="entry name" value="ComP_DUS"/>
    <property type="match status" value="1"/>
</dbReference>
<dbReference type="PRINTS" id="PR00813">
    <property type="entry name" value="BCTERIALGSPG"/>
</dbReference>
<dbReference type="InterPro" id="IPR012902">
    <property type="entry name" value="N_methyl_site"/>
</dbReference>
<evidence type="ECO:0000313" key="5">
    <source>
        <dbReference type="Proteomes" id="UP000263753"/>
    </source>
</evidence>
<dbReference type="RefSeq" id="WP_087512179.1">
    <property type="nucleotide sequence ID" value="NZ_CP032134.1"/>
</dbReference>
<keyword evidence="3" id="KW-0812">Transmembrane</keyword>
<sequence length="161" mass="17623">MVSRIRGFTLLELMIVVAIIGILAAIAYPSYREYVRQTHRAEMQTGLQQMAAQIQKYKISNFKVQGASASDLGVTENYPVNGDVLYTVELGWLNSAGTLEKTATLGSEKWVLIATPVTTAGQYMDGHLVLNFRGERCWEKASDKGGGQACTPTASSSWNSR</sequence>
<dbReference type="PANTHER" id="PTHR30093:SF47">
    <property type="entry name" value="TYPE IV PILUS NON-CORE MINOR PILIN PILE"/>
    <property type="match status" value="1"/>
</dbReference>
<dbReference type="KEGG" id="achi:CDG60_16420"/>
<name>A0A3B7M0W4_9GAMM</name>
<reference evidence="5" key="1">
    <citation type="submission" date="2018-09" db="EMBL/GenBank/DDBJ databases">
        <title>The complete genome of Acinetobacter sp. strain WCHAc010005.</title>
        <authorList>
            <person name="Hu Y."/>
            <person name="Long H."/>
            <person name="Feng Y."/>
            <person name="Zong Z."/>
        </authorList>
    </citation>
    <scope>NUCLEOTIDE SEQUENCE [LARGE SCALE GENOMIC DNA]</scope>
    <source>
        <strain evidence="5">WCHAc010005</strain>
    </source>
</reference>